<dbReference type="PANTHER" id="PTHR23267">
    <property type="entry name" value="IMMUNOGLOBULIN LIGHT CHAIN"/>
    <property type="match status" value="1"/>
</dbReference>
<dbReference type="Gene3D" id="2.60.40.10">
    <property type="entry name" value="Immunoglobulins"/>
    <property type="match status" value="1"/>
</dbReference>
<dbReference type="InterPro" id="IPR050150">
    <property type="entry name" value="IgV_Light_Chain"/>
</dbReference>
<proteinExistence type="predicted"/>
<reference evidence="1" key="2">
    <citation type="submission" date="2025-09" db="UniProtKB">
        <authorList>
            <consortium name="Ensembl"/>
        </authorList>
    </citation>
    <scope>IDENTIFICATION</scope>
</reference>
<name>A0A8C4T350_ERPCA</name>
<organism evidence="1 2">
    <name type="scientific">Erpetoichthys calabaricus</name>
    <name type="common">Rope fish</name>
    <name type="synonym">Calamoichthys calabaricus</name>
    <dbReference type="NCBI Taxonomy" id="27687"/>
    <lineage>
        <taxon>Eukaryota</taxon>
        <taxon>Metazoa</taxon>
        <taxon>Chordata</taxon>
        <taxon>Craniata</taxon>
        <taxon>Vertebrata</taxon>
        <taxon>Euteleostomi</taxon>
        <taxon>Actinopterygii</taxon>
        <taxon>Polypteriformes</taxon>
        <taxon>Polypteridae</taxon>
        <taxon>Erpetoichthys</taxon>
    </lineage>
</organism>
<evidence type="ECO:0000313" key="2">
    <source>
        <dbReference type="Proteomes" id="UP000694620"/>
    </source>
</evidence>
<evidence type="ECO:0000313" key="1">
    <source>
        <dbReference type="Ensembl" id="ENSECRP00000026331.1"/>
    </source>
</evidence>
<sequence>MSCNVAFFYVTGLEALVLTQEKRIFVNPGQAVRISCAPSTGTWSITWYQQKTGSAPRYLLYDSNRASGLPARFRASEENSGRMEYLKPVISQINFLKFFFRVLLLLLQKAFPVILRPQYLNWQLQDKITRD</sequence>
<dbReference type="InterPro" id="IPR013783">
    <property type="entry name" value="Ig-like_fold"/>
</dbReference>
<keyword evidence="2" id="KW-1185">Reference proteome</keyword>
<dbReference type="Proteomes" id="UP000694620">
    <property type="component" value="Unassembled WGS sequence"/>
</dbReference>
<dbReference type="SUPFAM" id="SSF48726">
    <property type="entry name" value="Immunoglobulin"/>
    <property type="match status" value="1"/>
</dbReference>
<dbReference type="Ensembl" id="ENSECRT00000026878.1">
    <property type="protein sequence ID" value="ENSECRP00000026331.1"/>
    <property type="gene ID" value="ENSECRG00000017787.1"/>
</dbReference>
<dbReference type="InterPro" id="IPR036179">
    <property type="entry name" value="Ig-like_dom_sf"/>
</dbReference>
<protein>
    <recommendedName>
        <fullName evidence="3">Immunoglobulin V-set domain-containing protein</fullName>
    </recommendedName>
</protein>
<dbReference type="AlphaFoldDB" id="A0A8C4T350"/>
<evidence type="ECO:0008006" key="3">
    <source>
        <dbReference type="Google" id="ProtNLM"/>
    </source>
</evidence>
<dbReference type="GeneTree" id="ENSGT00950000183576"/>
<reference evidence="1" key="1">
    <citation type="submission" date="2025-08" db="UniProtKB">
        <authorList>
            <consortium name="Ensembl"/>
        </authorList>
    </citation>
    <scope>IDENTIFICATION</scope>
</reference>
<accession>A0A8C4T350</accession>